<dbReference type="EMBL" id="CAVMJV010000027">
    <property type="protein sequence ID" value="CAK5074995.1"/>
    <property type="molecule type" value="Genomic_DNA"/>
</dbReference>
<evidence type="ECO:0000313" key="2">
    <source>
        <dbReference type="Proteomes" id="UP001497535"/>
    </source>
</evidence>
<protein>
    <submittedName>
        <fullName evidence="1">Uncharacterized protein</fullName>
    </submittedName>
</protein>
<proteinExistence type="predicted"/>
<accession>A0ACB0Z9P8</accession>
<sequence>MTGFFTTNCFDNESDPNFILHEQVEEYLNNPSKKLKKIFFNFSFLKEERNWIYIHFQGYPYLIIGLPGLFLTSLLSIALSLSIFQKQNRLRKRRRFGNKFYILLLNRTIGDLFACLTSLMISIYTIMFPGNINTKIMQLLNVCLIGCFWSTMITYVSISLLKLFGVAYPLKYRQKVSRKTCIRIVQINWVIILLMILLSYLIYLIVYIPSLSKWTGCRAETCLQFFVYQPRNFLISNTYLFTISCTLIAVIFIHHQNIKVELISTTKTISFKNSSPSTNENISNKWNQLTNSLNIKNKQSARRLPLAPLITGLITFTIFHAPYALFAIYLTPIFTDLCFYLINYRLVQRYLGIVRCCVLLRICLDAILAFGTDKELSKIIIGIVKEGEDEEEGGFDSSSRSRINTINSFVVNINERKNIKNKEENK</sequence>
<evidence type="ECO:0000313" key="1">
    <source>
        <dbReference type="EMBL" id="CAK5074995.1"/>
    </source>
</evidence>
<keyword evidence="2" id="KW-1185">Reference proteome</keyword>
<gene>
    <name evidence="1" type="ORF">MENTE1834_LOCUS21770</name>
</gene>
<organism evidence="1 2">
    <name type="scientific">Meloidogyne enterolobii</name>
    <name type="common">Root-knot nematode worm</name>
    <name type="synonym">Meloidogyne mayaguensis</name>
    <dbReference type="NCBI Taxonomy" id="390850"/>
    <lineage>
        <taxon>Eukaryota</taxon>
        <taxon>Metazoa</taxon>
        <taxon>Ecdysozoa</taxon>
        <taxon>Nematoda</taxon>
        <taxon>Chromadorea</taxon>
        <taxon>Rhabditida</taxon>
        <taxon>Tylenchina</taxon>
        <taxon>Tylenchomorpha</taxon>
        <taxon>Tylenchoidea</taxon>
        <taxon>Meloidogynidae</taxon>
        <taxon>Meloidogyninae</taxon>
        <taxon>Meloidogyne</taxon>
    </lineage>
</organism>
<reference evidence="1" key="1">
    <citation type="submission" date="2023-11" db="EMBL/GenBank/DDBJ databases">
        <authorList>
            <person name="Poullet M."/>
        </authorList>
    </citation>
    <scope>NUCLEOTIDE SEQUENCE</scope>
    <source>
        <strain evidence="1">E1834</strain>
    </source>
</reference>
<dbReference type="Proteomes" id="UP001497535">
    <property type="component" value="Unassembled WGS sequence"/>
</dbReference>
<comment type="caution">
    <text evidence="1">The sequence shown here is derived from an EMBL/GenBank/DDBJ whole genome shotgun (WGS) entry which is preliminary data.</text>
</comment>
<name>A0ACB0Z9P8_MELEN</name>